<evidence type="ECO:0000313" key="14">
    <source>
        <dbReference type="EMBL" id="MFD0914282.1"/>
    </source>
</evidence>
<dbReference type="RefSeq" id="WP_379057897.1">
    <property type="nucleotide sequence ID" value="NZ_JBHTKB010000002.1"/>
</dbReference>
<name>A0ABW3F760_9PROT</name>
<comment type="similarity">
    <text evidence="4 11">Belongs to the 1-acyl-sn-glycerol-3-phosphate acyltransferase family.</text>
</comment>
<keyword evidence="12" id="KW-0812">Transmembrane</keyword>
<dbReference type="SUPFAM" id="SSF69593">
    <property type="entry name" value="Glycerol-3-phosphate (1)-acyltransferase"/>
    <property type="match status" value="1"/>
</dbReference>
<dbReference type="NCBIfam" id="TIGR00530">
    <property type="entry name" value="AGP_acyltrn"/>
    <property type="match status" value="1"/>
</dbReference>
<dbReference type="CDD" id="cd07989">
    <property type="entry name" value="LPLAT_AGPAT-like"/>
    <property type="match status" value="1"/>
</dbReference>
<comment type="caution">
    <text evidence="14">The sequence shown here is derived from an EMBL/GenBank/DDBJ whole genome shotgun (WGS) entry which is preliminary data.</text>
</comment>
<evidence type="ECO:0000256" key="8">
    <source>
        <dbReference type="ARBA" id="ARBA00022679"/>
    </source>
</evidence>
<feature type="transmembrane region" description="Helical" evidence="12">
    <location>
        <begin position="12"/>
        <end position="34"/>
    </location>
</feature>
<keyword evidence="12" id="KW-0472">Membrane</keyword>
<keyword evidence="9 11" id="KW-0443">Lipid metabolism</keyword>
<feature type="domain" description="Phospholipid/glycerol acyltransferase" evidence="13">
    <location>
        <begin position="72"/>
        <end position="184"/>
    </location>
</feature>
<dbReference type="Proteomes" id="UP001597128">
    <property type="component" value="Unassembled WGS sequence"/>
</dbReference>
<comment type="domain">
    <text evidence="11">The HXXXXD motif is essential for acyltransferase activity and may constitute the binding site for the phosphate moiety of the glycerol-3-phosphate.</text>
</comment>
<evidence type="ECO:0000256" key="6">
    <source>
        <dbReference type="ARBA" id="ARBA00016139"/>
    </source>
</evidence>
<dbReference type="EC" id="2.3.1.51" evidence="5 11"/>
<sequence>MTKTPLLIRGWRITRIILLVLTGLTLATVVLPMASRRVRLGLIQWWCQSLLRSFNIATTVTGALPGKDTHGVLFVANHISWVDIHAINSVLPVRFVAKLEVSKWPVFGYLVRKSGTIFINRSRQRDAARVVQLASNALKLRDNLCVFPEGTTTEGQQVLPFKSSLIQAAIDANSIVIPVAIRYALADGSLNLAAAYAGDTTMGESMLAFINMRRPAVHLHFCQPIMARDMSRQALARLAHDEITQVLYPAAHYQQAVA</sequence>
<comment type="pathway">
    <text evidence="3">Lipid metabolism.</text>
</comment>
<reference evidence="15" key="1">
    <citation type="journal article" date="2019" name="Int. J. Syst. Evol. Microbiol.">
        <title>The Global Catalogue of Microorganisms (GCM) 10K type strain sequencing project: providing services to taxonomists for standard genome sequencing and annotation.</title>
        <authorList>
            <consortium name="The Broad Institute Genomics Platform"/>
            <consortium name="The Broad Institute Genome Sequencing Center for Infectious Disease"/>
            <person name="Wu L."/>
            <person name="Ma J."/>
        </authorList>
    </citation>
    <scope>NUCLEOTIDE SEQUENCE [LARGE SCALE GENOMIC DNA]</scope>
    <source>
        <strain evidence="15">CCUG 58412</strain>
    </source>
</reference>
<evidence type="ECO:0000256" key="12">
    <source>
        <dbReference type="SAM" id="Phobius"/>
    </source>
</evidence>
<keyword evidence="12" id="KW-1133">Transmembrane helix</keyword>
<evidence type="ECO:0000256" key="10">
    <source>
        <dbReference type="ARBA" id="ARBA00023315"/>
    </source>
</evidence>
<dbReference type="PANTHER" id="PTHR10434:SF64">
    <property type="entry name" value="1-ACYL-SN-GLYCEROL-3-PHOSPHATE ACYLTRANSFERASE-RELATED"/>
    <property type="match status" value="1"/>
</dbReference>
<evidence type="ECO:0000313" key="15">
    <source>
        <dbReference type="Proteomes" id="UP001597128"/>
    </source>
</evidence>
<evidence type="ECO:0000256" key="3">
    <source>
        <dbReference type="ARBA" id="ARBA00005189"/>
    </source>
</evidence>
<keyword evidence="11" id="KW-1208">Phospholipid metabolism</keyword>
<evidence type="ECO:0000256" key="11">
    <source>
        <dbReference type="RuleBase" id="RU361267"/>
    </source>
</evidence>
<protein>
    <recommendedName>
        <fullName evidence="6 11">1-acyl-sn-glycerol-3-phosphate acyltransferase</fullName>
        <ecNumber evidence="5 11">2.3.1.51</ecNumber>
    </recommendedName>
</protein>
<evidence type="ECO:0000256" key="9">
    <source>
        <dbReference type="ARBA" id="ARBA00023098"/>
    </source>
</evidence>
<gene>
    <name evidence="14" type="ORF">ACFQ1Z_12040</name>
</gene>
<dbReference type="SMART" id="SM00563">
    <property type="entry name" value="PlsC"/>
    <property type="match status" value="1"/>
</dbReference>
<evidence type="ECO:0000256" key="1">
    <source>
        <dbReference type="ARBA" id="ARBA00001141"/>
    </source>
</evidence>
<dbReference type="InterPro" id="IPR004552">
    <property type="entry name" value="AGP_acyltrans"/>
</dbReference>
<keyword evidence="11" id="KW-0594">Phospholipid biosynthesis</keyword>
<evidence type="ECO:0000256" key="5">
    <source>
        <dbReference type="ARBA" id="ARBA00013211"/>
    </source>
</evidence>
<accession>A0ABW3F760</accession>
<dbReference type="PANTHER" id="PTHR10434">
    <property type="entry name" value="1-ACYL-SN-GLYCEROL-3-PHOSPHATE ACYLTRANSFERASE"/>
    <property type="match status" value="1"/>
</dbReference>
<keyword evidence="7 11" id="KW-0444">Lipid biosynthesis</keyword>
<evidence type="ECO:0000259" key="13">
    <source>
        <dbReference type="SMART" id="SM00563"/>
    </source>
</evidence>
<dbReference type="Pfam" id="PF01553">
    <property type="entry name" value="Acyltransferase"/>
    <property type="match status" value="1"/>
</dbReference>
<comment type="catalytic activity">
    <reaction evidence="1 11">
        <text>a 1-acyl-sn-glycero-3-phosphate + an acyl-CoA = a 1,2-diacyl-sn-glycero-3-phosphate + CoA</text>
        <dbReference type="Rhea" id="RHEA:19709"/>
        <dbReference type="ChEBI" id="CHEBI:57287"/>
        <dbReference type="ChEBI" id="CHEBI:57970"/>
        <dbReference type="ChEBI" id="CHEBI:58342"/>
        <dbReference type="ChEBI" id="CHEBI:58608"/>
        <dbReference type="EC" id="2.3.1.51"/>
    </reaction>
</comment>
<evidence type="ECO:0000256" key="2">
    <source>
        <dbReference type="ARBA" id="ARBA00004728"/>
    </source>
</evidence>
<dbReference type="GO" id="GO:0016746">
    <property type="term" value="F:acyltransferase activity"/>
    <property type="evidence" value="ECO:0007669"/>
    <property type="project" value="UniProtKB-KW"/>
</dbReference>
<keyword evidence="10 11" id="KW-0012">Acyltransferase</keyword>
<dbReference type="InterPro" id="IPR002123">
    <property type="entry name" value="Plipid/glycerol_acylTrfase"/>
</dbReference>
<keyword evidence="15" id="KW-1185">Reference proteome</keyword>
<organism evidence="14 15">
    <name type="scientific">Methylophilus luteus</name>
    <dbReference type="NCBI Taxonomy" id="640108"/>
    <lineage>
        <taxon>Bacteria</taxon>
        <taxon>Pseudomonadati</taxon>
        <taxon>Pseudomonadota</taxon>
        <taxon>Betaproteobacteria</taxon>
        <taxon>Nitrosomonadales</taxon>
        <taxon>Methylophilaceae</taxon>
        <taxon>Methylophilus</taxon>
    </lineage>
</organism>
<proteinExistence type="inferred from homology"/>
<evidence type="ECO:0000256" key="4">
    <source>
        <dbReference type="ARBA" id="ARBA00008655"/>
    </source>
</evidence>
<keyword evidence="8 11" id="KW-0808">Transferase</keyword>
<evidence type="ECO:0000256" key="7">
    <source>
        <dbReference type="ARBA" id="ARBA00022516"/>
    </source>
</evidence>
<comment type="pathway">
    <text evidence="2">Phospholipid metabolism; CDP-diacylglycerol biosynthesis; CDP-diacylglycerol from sn-glycerol 3-phosphate: step 2/3.</text>
</comment>
<dbReference type="EMBL" id="JBHTKB010000002">
    <property type="protein sequence ID" value="MFD0914282.1"/>
    <property type="molecule type" value="Genomic_DNA"/>
</dbReference>